<proteinExistence type="predicted"/>
<comment type="caution">
    <text evidence="1">The sequence shown here is derived from an EMBL/GenBank/DDBJ whole genome shotgun (WGS) entry which is preliminary data.</text>
</comment>
<dbReference type="Proteomes" id="UP001576784">
    <property type="component" value="Unassembled WGS sequence"/>
</dbReference>
<accession>A0ABV4XXB6</accession>
<keyword evidence="2" id="KW-1185">Reference proteome</keyword>
<protein>
    <submittedName>
        <fullName evidence="1">DUF1036 domain-containing protein</fullName>
    </submittedName>
</protein>
<dbReference type="RefSeq" id="WP_413265795.1">
    <property type="nucleotide sequence ID" value="NZ_JBHFNR010000185.1"/>
</dbReference>
<evidence type="ECO:0000313" key="1">
    <source>
        <dbReference type="EMBL" id="MFB2896165.1"/>
    </source>
</evidence>
<sequence>MLKAHLSAPVLSLFGRSDRGYSISIAIAYYDNGQWISEGWTHLKPNSTEVLLNQSLKERYYYYYIEQNMGMLALDTGIGFTRVHYHLSHQYSVASSCFWLSESNFKKSNAKYSSGGFERFFDNVFNGGKWVHGWYLVDVGNSSDYTIHFELERHSSSHYHYPHH</sequence>
<organism evidence="1 2">
    <name type="scientific">Floridaenema flaviceps BLCC-F50</name>
    <dbReference type="NCBI Taxonomy" id="3153642"/>
    <lineage>
        <taxon>Bacteria</taxon>
        <taxon>Bacillati</taxon>
        <taxon>Cyanobacteriota</taxon>
        <taxon>Cyanophyceae</taxon>
        <taxon>Oscillatoriophycideae</taxon>
        <taxon>Aerosakkonematales</taxon>
        <taxon>Aerosakkonemataceae</taxon>
        <taxon>Floridanema</taxon>
        <taxon>Floridanema flaviceps</taxon>
    </lineage>
</organism>
<dbReference type="EMBL" id="JBHFNR010000185">
    <property type="protein sequence ID" value="MFB2896165.1"/>
    <property type="molecule type" value="Genomic_DNA"/>
</dbReference>
<evidence type="ECO:0000313" key="2">
    <source>
        <dbReference type="Proteomes" id="UP001576784"/>
    </source>
</evidence>
<dbReference type="Pfam" id="PF06282">
    <property type="entry name" value="DUF1036"/>
    <property type="match status" value="1"/>
</dbReference>
<reference evidence="1 2" key="1">
    <citation type="submission" date="2024-09" db="EMBL/GenBank/DDBJ databases">
        <title>Floridaenema gen nov. (Aerosakkonemataceae, Aerosakkonematales ord. nov., Cyanobacteria) from benthic tropical and subtropical fresh waters, with the description of four new species.</title>
        <authorList>
            <person name="Moretto J.A."/>
            <person name="Berthold D.E."/>
            <person name="Lefler F.W."/>
            <person name="Huang I.-S."/>
            <person name="Laughinghouse H. IV."/>
        </authorList>
    </citation>
    <scope>NUCLEOTIDE SEQUENCE [LARGE SCALE GENOMIC DNA]</scope>
    <source>
        <strain evidence="1 2">BLCC-F50</strain>
    </source>
</reference>
<name>A0ABV4XXB6_9CYAN</name>
<dbReference type="InterPro" id="IPR009380">
    <property type="entry name" value="DUF1036"/>
</dbReference>
<gene>
    <name evidence="1" type="ORF">ACE1CI_24910</name>
</gene>